<feature type="region of interest" description="Disordered" evidence="1">
    <location>
        <begin position="2093"/>
        <end position="2151"/>
    </location>
</feature>
<feature type="compositionally biased region" description="Basic and acidic residues" evidence="1">
    <location>
        <begin position="1841"/>
        <end position="1850"/>
    </location>
</feature>
<dbReference type="InterPro" id="IPR039191">
    <property type="entry name" value="Nopp140-like"/>
</dbReference>
<feature type="compositionally biased region" description="Basic and acidic residues" evidence="1">
    <location>
        <begin position="1171"/>
        <end position="1180"/>
    </location>
</feature>
<feature type="compositionally biased region" description="Basic and acidic residues" evidence="1">
    <location>
        <begin position="536"/>
        <end position="549"/>
    </location>
</feature>
<feature type="compositionally biased region" description="Basic and acidic residues" evidence="1">
    <location>
        <begin position="1971"/>
        <end position="1998"/>
    </location>
</feature>
<dbReference type="InterPro" id="IPR003599">
    <property type="entry name" value="Ig_sub"/>
</dbReference>
<dbReference type="InterPro" id="IPR036179">
    <property type="entry name" value="Ig-like_dom_sf"/>
</dbReference>
<feature type="region of interest" description="Disordered" evidence="1">
    <location>
        <begin position="2163"/>
        <end position="2186"/>
    </location>
</feature>
<feature type="compositionally biased region" description="Basic and acidic residues" evidence="1">
    <location>
        <begin position="772"/>
        <end position="784"/>
    </location>
</feature>
<feature type="compositionally biased region" description="Basic and acidic residues" evidence="1">
    <location>
        <begin position="1774"/>
        <end position="1783"/>
    </location>
</feature>
<feature type="region of interest" description="Disordered" evidence="1">
    <location>
        <begin position="630"/>
        <end position="654"/>
    </location>
</feature>
<evidence type="ECO:0000256" key="1">
    <source>
        <dbReference type="SAM" id="MobiDB-lite"/>
    </source>
</evidence>
<dbReference type="SMART" id="SM00409">
    <property type="entry name" value="IG"/>
    <property type="match status" value="1"/>
</dbReference>
<feature type="compositionally biased region" description="Basic and acidic residues" evidence="1">
    <location>
        <begin position="2099"/>
        <end position="2108"/>
    </location>
</feature>
<feature type="region of interest" description="Disordered" evidence="1">
    <location>
        <begin position="1083"/>
        <end position="1116"/>
    </location>
</feature>
<feature type="compositionally biased region" description="Basic and acidic residues" evidence="1">
    <location>
        <begin position="1006"/>
        <end position="1019"/>
    </location>
</feature>
<accession>A0A6A4T7Y7</accession>
<feature type="region of interest" description="Disordered" evidence="1">
    <location>
        <begin position="1217"/>
        <end position="1249"/>
    </location>
</feature>
<feature type="region of interest" description="Disordered" evidence="1">
    <location>
        <begin position="232"/>
        <end position="264"/>
    </location>
</feature>
<feature type="compositionally biased region" description="Basic and acidic residues" evidence="1">
    <location>
        <begin position="1640"/>
        <end position="1649"/>
    </location>
</feature>
<keyword evidence="2" id="KW-1133">Transmembrane helix</keyword>
<feature type="compositionally biased region" description="Basic and acidic residues" evidence="1">
    <location>
        <begin position="1305"/>
        <end position="1314"/>
    </location>
</feature>
<evidence type="ECO:0000256" key="2">
    <source>
        <dbReference type="SAM" id="Phobius"/>
    </source>
</evidence>
<comment type="caution">
    <text evidence="4">The sequence shown here is derived from an EMBL/GenBank/DDBJ whole genome shotgun (WGS) entry which is preliminary data.</text>
</comment>
<proteinExistence type="predicted"/>
<feature type="compositionally biased region" description="Basic and acidic residues" evidence="1">
    <location>
        <begin position="907"/>
        <end position="916"/>
    </location>
</feature>
<organism evidence="4 5">
    <name type="scientific">Scophthalmus maximus</name>
    <name type="common">Turbot</name>
    <name type="synonym">Psetta maxima</name>
    <dbReference type="NCBI Taxonomy" id="52904"/>
    <lineage>
        <taxon>Eukaryota</taxon>
        <taxon>Metazoa</taxon>
        <taxon>Chordata</taxon>
        <taxon>Craniata</taxon>
        <taxon>Vertebrata</taxon>
        <taxon>Euteleostomi</taxon>
        <taxon>Actinopterygii</taxon>
        <taxon>Neopterygii</taxon>
        <taxon>Teleostei</taxon>
        <taxon>Neoteleostei</taxon>
        <taxon>Acanthomorphata</taxon>
        <taxon>Carangaria</taxon>
        <taxon>Pleuronectiformes</taxon>
        <taxon>Pleuronectoidei</taxon>
        <taxon>Scophthalmidae</taxon>
        <taxon>Scophthalmus</taxon>
    </lineage>
</organism>
<feature type="compositionally biased region" description="Basic and acidic residues" evidence="1">
    <location>
        <begin position="1707"/>
        <end position="1716"/>
    </location>
</feature>
<sequence>MLTSLHPLTYLSLRNIGSNVRLAGNRWQCDCSVRSLARRMTYDSSIGLQAWGMVCAFPTTLSGKDLLQLEEDDLNCFGTENSPELHRDVTVYSGSGILLSCSKQDSLWWTPSGQASVSEPQASLFISDVTERDTGLYVCMSEEHEVVSVFNLQISRIGRARRKTRSLPRTSRQVIPQDTPNRIGQGRNQRVTKSDLALAVCLSVLFTFLIAFILGVLARPFIDVHCIKTTNSKSSTATNSSAEERQYENEAYSNGEEPEERVTHRERRVKFGAVNFREDINVEYLNTVASSNQESITNDAVIECEVSRTEEDEHTAGDSRSENSSRPEDNQRHGRDLSGIDARCTHTVEVEHISDPAEREDRRSLSSCSDSSLSDREFKKDQMTQGDLTTPKYLQLAEESVHQRPVFSTSKSPEVPPISLVGSAENPGFSSETSADWAPHTNNPIPTEFDLSQGDEEQFEFSDSARSTSARSSIAFSSFNDSKQIELPPSDRDDVSSCGSYLSEDEPTQYNVNQDEEEEEDTEKNHNKSEVTNTCLKHDDTQRTAERPEQTFSSQSTDSDSEQMQYTIKQKTKKGKGQEKSINEYNKLSSRSVTAERDTREKIKPMPRTKCRGVSLGRVSQIKNNLDIIAPFPASGSSSSDEIKDETTKHTKKQEHGDIYMSVLISEEYQSLGYEERHITPIKRHLDIKAPSMPNDSSSSDESADRIMDHMQRQKQGEMHMTRLQFQESQTASHDSDTRWPALDLEHIPHSKSRLDIRSTSMDSNSSSSSDSKNETTHHADRPGTADISKFPLQKSETSHDPDAKWPALDLQHPHIKRRLDIKAPSPPTDSSPSRDSEDETTHHIDRPGNVDIEKFPLQKSQTTHHDPDAKWPALNLEHIPHIKRHLDIKAPLSPPDSSSSSDSEDETTHHTDRPGMVDIAKFPLQKSQTTHHDPDAKWPVLNLEHIPHIKRRLDIKAPSPPPDSSSSSDSQDKTTGHKEKHISGLLLKESQTASHDSGTRWPALDLEHIPHIKRRLDIKAPSPPPDSSPSSDSEDETTHHTDRPGTVDIEKFPLQKSQTTHHDPDAKWPVLNLEHIPHIKRRLDIKAPSPPPDSSSSSDSEDETTHHTDRPGMVDIAKLPLQKSQTTHHDPDAKWPALNLEHIPHIKRCLDIKAPSPPPDSASCSDSEDETTHHTDRPGMVDIAKFPLQKSQTTHHDPDAKWPVLNLEHIPHIKRRLDIKAPSPPPDSSSSSDSEDETTHHTDRPGMVDIAKFPLQKSQTTHHDPDAKWPVLNLEHIPHIKRRLDIKAPSPPPDSSSSSDSEDETTHHTDRPGMVDIAKFPLQKSQTTHHDPDAKWPVLNLEHIPHIKRRLDIKAPSPPPDSSSSSDSEDETTHHTDRPGMVDIAKFPLQKSQTTHHDPDAKWPVLNLEHIPHIKRRLDIKAPSPPPDSSSSSDSEDETTHHTDRPGMVDIAKFPLQKSQTTHHDPDAKWPVLNLEHIPHIKRRLDIKAPSPPPDSSSSSDSEDETTHHTDRPGMVDIAKFPLQKSQTTHHDPDAKWPVLNLEHIPHIKRRLDIKAPSPPPDSSSSSDSEDETTHHTDRPGMVDIAKFPLQKSQTTHHDPDAKWPVLNLEHIPHIKRRLDIKAPSPPPDSSSSSDSEDETTHHTDRPGMVDIAKFPLQKSQTTHHDPDAKWPVLNLEHIPHIKRRLDIKAPSPPPDSSSSSDSEDETTHHTDRPGMVDIAKFPLQKSQTTHHDPDAKWPVLNLEHIPHIKRRLDIKAPSPPPDSSSSSDSEDETTHHTDRPGMVDIAKFPLQKSQTTHHDPDAKWPVLNLEHIPHIKRRLDIKAPSPPPDSSSSSDSEDETTHHTDRPGMVDIAKFPLQKSQTTHHDPDAKWPVLNLEHIPHIKRRLDIKAPSPPPDSSSSSDSQDKTTGHKEKHISGLLLKESQTASHDSGTRWPALDLEHIPHIKRRLDIKAPSPPPDSSPSSDSEDETTHHTDRTVDIEKFPLQKSQTERHDPDAEWPVLNLEHIPHIKGRLDIKAPSPPPDSSSSSDREDETTHQAIRPGTVSNAKLPLQKSQTNLHDPDAKWPALDLENIPAIKRCLDIKAPSLNLDSFSSSESKDKATDHTKKQRPGVVKLNSCYSGNSSDEQDDISNSSINPDPRWPELGLSSVPMVKRRLDIKTYSPSTESSSSSNKSDSWTTDLSVKGGVGVTTHEQWTMMHKLNLGIPNISRRLDIKAPSAQPDLVLDSISEDYQQSGSNSSKRESEGENRDLNVEVGMGVSAISKAVEKELIRSPKTPVINISPYPKTDHNIKLEKYTVISDDRGGKQTNYNISTTPEINPELQSRWATMNLGISRFRKHLEITSNTHVPPNLLTSPSPDSPSSWSGESWTGNKCSRTRLTRRGDGMQEIHTDSSLTLENKPVNLPPTLKSRDQEDYSPPKITGFGTPYVRKYLDIRVSEKAPASPPLHQLPESSSSSESEGVSTESAGNRWRETSQQSVVQDGAAPQNDTSWFVARAVDVRLDESDSETEEVERKAGVELNSTTSEEEQRSDSMRPHRTLTNIPYVKRALDIRAPLQREFSSKSNREDETTDYRVPNLNFGVPRIKRRLDIKAPSPEPNYSSTSCSESGNEVIGYTGYQSREASNMSGMTDYDFQITYKRSILKGPLTLGNSLSPSPTTDRAEMFTAAQGLSHSVGDRNASPSPWTVPSDDIVKKRIEPQHTIDEEVPPEIRWTGIGRHLSDFPMSGPRRLETVVQASPAEAEPSPAVSSRMKSDDKLKQDRGRADVALMHAYSYPIASRVSPASSRAFDKFDNTSGSTNEIFRSLSADRFGKKGLGALKTMSSKTLQWDTEDKDIDAV</sequence>
<feature type="region of interest" description="Disordered" evidence="1">
    <location>
        <begin position="2014"/>
        <end position="2053"/>
    </location>
</feature>
<feature type="compositionally biased region" description="Polar residues" evidence="1">
    <location>
        <begin position="428"/>
        <end position="445"/>
    </location>
</feature>
<feature type="compositionally biased region" description="Polar residues" evidence="1">
    <location>
        <begin position="583"/>
        <end position="593"/>
    </location>
</feature>
<keyword evidence="2" id="KW-0472">Membrane</keyword>
<feature type="region of interest" description="Disordered" evidence="1">
    <location>
        <begin position="1686"/>
        <end position="1718"/>
    </location>
</feature>
<feature type="compositionally biased region" description="Basic and acidic residues" evidence="1">
    <location>
        <begin position="1104"/>
        <end position="1113"/>
    </location>
</feature>
<feature type="compositionally biased region" description="Basic and acidic residues" evidence="1">
    <location>
        <begin position="307"/>
        <end position="364"/>
    </location>
</feature>
<feature type="compositionally biased region" description="Low complexity" evidence="1">
    <location>
        <begin position="2163"/>
        <end position="2182"/>
    </location>
</feature>
<feature type="region of interest" description="Disordered" evidence="1">
    <location>
        <begin position="2444"/>
        <end position="2490"/>
    </location>
</feature>
<feature type="region of interest" description="Disordered" evidence="1">
    <location>
        <begin position="307"/>
        <end position="387"/>
    </location>
</feature>
<feature type="compositionally biased region" description="Polar residues" evidence="1">
    <location>
        <begin position="2120"/>
        <end position="2139"/>
    </location>
</feature>
<feature type="compositionally biased region" description="Basic and acidic residues" evidence="1">
    <location>
        <begin position="833"/>
        <end position="853"/>
    </location>
</feature>
<dbReference type="Proteomes" id="UP000438429">
    <property type="component" value="Unassembled WGS sequence"/>
</dbReference>
<feature type="compositionally biased region" description="Basic and acidic residues" evidence="1">
    <location>
        <begin position="641"/>
        <end position="654"/>
    </location>
</feature>
<dbReference type="InterPro" id="IPR032675">
    <property type="entry name" value="LRR_dom_sf"/>
</dbReference>
<feature type="compositionally biased region" description="Basic and acidic residues" evidence="1">
    <location>
        <begin position="1439"/>
        <end position="1448"/>
    </location>
</feature>
<feature type="compositionally biased region" description="Low complexity" evidence="1">
    <location>
        <begin position="2455"/>
        <end position="2469"/>
    </location>
</feature>
<keyword evidence="2" id="KW-0812">Transmembrane</keyword>
<dbReference type="InterPro" id="IPR007110">
    <property type="entry name" value="Ig-like_dom"/>
</dbReference>
<feature type="region of interest" description="Disordered" evidence="1">
    <location>
        <begin position="404"/>
        <end position="600"/>
    </location>
</feature>
<feature type="compositionally biased region" description="Low complexity" evidence="1">
    <location>
        <begin position="461"/>
        <end position="479"/>
    </location>
</feature>
<feature type="compositionally biased region" description="Basic and acidic residues" evidence="1">
    <location>
        <begin position="1573"/>
        <end position="1582"/>
    </location>
</feature>
<feature type="region of interest" description="Disordered" evidence="1">
    <location>
        <begin position="1284"/>
        <end position="1316"/>
    </location>
</feature>
<feature type="region of interest" description="Disordered" evidence="1">
    <location>
        <begin position="955"/>
        <end position="1051"/>
    </location>
</feature>
<feature type="compositionally biased region" description="Basic and acidic residues" evidence="1">
    <location>
        <begin position="1506"/>
        <end position="1515"/>
    </location>
</feature>
<feature type="region of interest" description="Disordered" evidence="1">
    <location>
        <begin position="1552"/>
        <end position="1584"/>
    </location>
</feature>
<feature type="compositionally biased region" description="Basic and acidic residues" evidence="1">
    <location>
        <begin position="1238"/>
        <end position="1247"/>
    </location>
</feature>
<dbReference type="SUPFAM" id="SSF48726">
    <property type="entry name" value="Immunoglobulin"/>
    <property type="match status" value="1"/>
</dbReference>
<feature type="compositionally biased region" description="Basic and acidic residues" evidence="1">
    <location>
        <begin position="2384"/>
        <end position="2394"/>
    </location>
</feature>
<dbReference type="PROSITE" id="PS50835">
    <property type="entry name" value="IG_LIKE"/>
    <property type="match status" value="1"/>
</dbReference>
<protein>
    <recommendedName>
        <fullName evidence="3">Ig-like domain-containing protein</fullName>
    </recommendedName>
</protein>
<dbReference type="InterPro" id="IPR013783">
    <property type="entry name" value="Ig-like_fold"/>
</dbReference>
<dbReference type="GO" id="GO:0005730">
    <property type="term" value="C:nucleolus"/>
    <property type="evidence" value="ECO:0007669"/>
    <property type="project" value="InterPro"/>
</dbReference>
<dbReference type="PANTHER" id="PTHR23216">
    <property type="entry name" value="NUCLEOLAR AND COILED-BODY PHOSPHOPROTEIN 1"/>
    <property type="match status" value="1"/>
</dbReference>
<feature type="compositionally biased region" description="Basic and acidic residues" evidence="1">
    <location>
        <begin position="1037"/>
        <end position="1051"/>
    </location>
</feature>
<feature type="compositionally biased region" description="Low complexity" evidence="1">
    <location>
        <begin position="2740"/>
        <end position="2753"/>
    </location>
</feature>
<feature type="region of interest" description="Disordered" evidence="1">
    <location>
        <begin position="751"/>
        <end position="853"/>
    </location>
</feature>
<feature type="region of interest" description="Disordered" evidence="1">
    <location>
        <begin position="2349"/>
        <end position="2426"/>
    </location>
</feature>
<gene>
    <name evidence="4" type="ORF">F2P81_005959</name>
</gene>
<feature type="compositionally biased region" description="Low complexity" evidence="1">
    <location>
        <begin position="759"/>
        <end position="771"/>
    </location>
</feature>
<feature type="region of interest" description="Disordered" evidence="1">
    <location>
        <begin position="165"/>
        <end position="187"/>
    </location>
</feature>
<feature type="region of interest" description="Disordered" evidence="1">
    <location>
        <begin position="2506"/>
        <end position="2541"/>
    </location>
</feature>
<feature type="compositionally biased region" description="Low complexity" evidence="1">
    <location>
        <begin position="232"/>
        <end position="241"/>
    </location>
</feature>
<feature type="compositionally biased region" description="Basic and acidic residues" evidence="1">
    <location>
        <begin position="1940"/>
        <end position="1953"/>
    </location>
</feature>
<feature type="region of interest" description="Disordered" evidence="1">
    <location>
        <begin position="1151"/>
        <end position="1181"/>
    </location>
</feature>
<feature type="compositionally biased region" description="Basic and acidic residues" evidence="1">
    <location>
        <begin position="2243"/>
        <end position="2253"/>
    </location>
</feature>
<feature type="region of interest" description="Disordered" evidence="1">
    <location>
        <begin position="2234"/>
        <end position="2253"/>
    </location>
</feature>
<feature type="region of interest" description="Disordered" evidence="1">
    <location>
        <begin position="2740"/>
        <end position="2762"/>
    </location>
</feature>
<dbReference type="Gene3D" id="2.60.40.10">
    <property type="entry name" value="Immunoglobulins"/>
    <property type="match status" value="1"/>
</dbReference>
<evidence type="ECO:0000259" key="3">
    <source>
        <dbReference type="PROSITE" id="PS50835"/>
    </source>
</evidence>
<dbReference type="Gene3D" id="3.80.10.10">
    <property type="entry name" value="Ribonuclease Inhibitor"/>
    <property type="match status" value="1"/>
</dbReference>
<feature type="region of interest" description="Disordered" evidence="1">
    <location>
        <begin position="889"/>
        <end position="918"/>
    </location>
</feature>
<evidence type="ECO:0000313" key="5">
    <source>
        <dbReference type="Proteomes" id="UP000438429"/>
    </source>
</evidence>
<feature type="region of interest" description="Disordered" evidence="1">
    <location>
        <begin position="1485"/>
        <end position="1517"/>
    </location>
</feature>
<feature type="region of interest" description="Disordered" evidence="1">
    <location>
        <begin position="1619"/>
        <end position="1651"/>
    </location>
</feature>
<feature type="transmembrane region" description="Helical" evidence="2">
    <location>
        <begin position="196"/>
        <end position="218"/>
    </location>
</feature>
<feature type="compositionally biased region" description="Polar residues" evidence="1">
    <location>
        <begin position="167"/>
        <end position="187"/>
    </location>
</feature>
<feature type="region of interest" description="Disordered" evidence="1">
    <location>
        <begin position="1889"/>
        <end position="2002"/>
    </location>
</feature>
<feature type="region of interest" description="Disordered" evidence="1">
    <location>
        <begin position="1753"/>
        <end position="1785"/>
    </location>
</feature>
<feature type="compositionally biased region" description="Basic and acidic residues" evidence="1">
    <location>
        <begin position="373"/>
        <end position="382"/>
    </location>
</feature>
<feature type="region of interest" description="Disordered" evidence="1">
    <location>
        <begin position="1418"/>
        <end position="1450"/>
    </location>
</feature>
<feature type="compositionally biased region" description="Low complexity" evidence="1">
    <location>
        <begin position="2352"/>
        <end position="2374"/>
    </location>
</feature>
<dbReference type="EMBL" id="VEVO01000005">
    <property type="protein sequence ID" value="KAF0042427.1"/>
    <property type="molecule type" value="Genomic_DNA"/>
</dbReference>
<dbReference type="PANTHER" id="PTHR23216:SF1">
    <property type="entry name" value="NUCLEOLAR AND COILED-BODY PHOSPHOPROTEIN 1"/>
    <property type="match status" value="1"/>
</dbReference>
<reference evidence="4 5" key="1">
    <citation type="submission" date="2019-06" db="EMBL/GenBank/DDBJ databases">
        <title>Draft genomes of female and male turbot (Scophthalmus maximus).</title>
        <authorList>
            <person name="Xu H."/>
            <person name="Xu X.-W."/>
            <person name="Shao C."/>
            <person name="Chen S."/>
        </authorList>
    </citation>
    <scope>NUCLEOTIDE SEQUENCE [LARGE SCALE GENOMIC DNA]</scope>
    <source>
        <strain evidence="4">Ysfricsl-2016a</strain>
        <tissue evidence="4">Blood</tissue>
    </source>
</reference>
<feature type="domain" description="Ig-like" evidence="3">
    <location>
        <begin position="83"/>
        <end position="155"/>
    </location>
</feature>
<feature type="compositionally biased region" description="Basic and acidic residues" evidence="1">
    <location>
        <begin position="1372"/>
        <end position="1381"/>
    </location>
</feature>
<feature type="region of interest" description="Disordered" evidence="1">
    <location>
        <begin position="1351"/>
        <end position="1383"/>
    </location>
</feature>
<feature type="region of interest" description="Disordered" evidence="1">
    <location>
        <begin position="1820"/>
        <end position="1852"/>
    </location>
</feature>
<name>A0A6A4T7Y7_SCOMX</name>
<dbReference type="GO" id="GO:0005654">
    <property type="term" value="C:nucleoplasm"/>
    <property type="evidence" value="ECO:0007669"/>
    <property type="project" value="TreeGrafter"/>
</dbReference>
<evidence type="ECO:0000313" key="4">
    <source>
        <dbReference type="EMBL" id="KAF0042427.1"/>
    </source>
</evidence>